<proteinExistence type="inferred from homology"/>
<dbReference type="PANTHER" id="PTHR10372:SF27">
    <property type="entry name" value="ADHERENS JUNCTION PROTEIN P120"/>
    <property type="match status" value="1"/>
</dbReference>
<keyword evidence="5" id="KW-0965">Cell junction</keyword>
<dbReference type="PANTHER" id="PTHR10372">
    <property type="entry name" value="PLAKOPHILLIN-RELATED"/>
    <property type="match status" value="1"/>
</dbReference>
<feature type="domain" description="Fibronectin type-III" evidence="8">
    <location>
        <begin position="545"/>
        <end position="640"/>
    </location>
</feature>
<evidence type="ECO:0000256" key="2">
    <source>
        <dbReference type="ARBA" id="ARBA00005462"/>
    </source>
</evidence>
<dbReference type="Gene3D" id="2.60.40.10">
    <property type="entry name" value="Immunoglobulins"/>
    <property type="match status" value="4"/>
</dbReference>
<feature type="region of interest" description="Disordered" evidence="7">
    <location>
        <begin position="1278"/>
        <end position="1302"/>
    </location>
</feature>
<dbReference type="InterPro" id="IPR028435">
    <property type="entry name" value="Plakophilin/d_Catenin"/>
</dbReference>
<dbReference type="Pfam" id="PF00041">
    <property type="entry name" value="fn3"/>
    <property type="match status" value="4"/>
</dbReference>
<dbReference type="PROSITE" id="PS50853">
    <property type="entry name" value="FN3"/>
    <property type="match status" value="4"/>
</dbReference>
<dbReference type="CDD" id="cd00063">
    <property type="entry name" value="FN3"/>
    <property type="match status" value="4"/>
</dbReference>
<organism evidence="9 10">
    <name type="scientific">Ascaris lumbricoides</name>
    <name type="common">Giant roundworm</name>
    <dbReference type="NCBI Taxonomy" id="6252"/>
    <lineage>
        <taxon>Eukaryota</taxon>
        <taxon>Metazoa</taxon>
        <taxon>Ecdysozoa</taxon>
        <taxon>Nematoda</taxon>
        <taxon>Chromadorea</taxon>
        <taxon>Rhabditida</taxon>
        <taxon>Spirurina</taxon>
        <taxon>Ascaridomorpha</taxon>
        <taxon>Ascaridoidea</taxon>
        <taxon>Ascarididae</taxon>
        <taxon>Ascaris</taxon>
    </lineage>
</organism>
<evidence type="ECO:0000259" key="8">
    <source>
        <dbReference type="PROSITE" id="PS50853"/>
    </source>
</evidence>
<keyword evidence="4" id="KW-0130">Cell adhesion</keyword>
<dbReference type="SMART" id="SM00060">
    <property type="entry name" value="FN3"/>
    <property type="match status" value="4"/>
</dbReference>
<dbReference type="InterPro" id="IPR036116">
    <property type="entry name" value="FN3_sf"/>
</dbReference>
<dbReference type="InterPro" id="IPR016024">
    <property type="entry name" value="ARM-type_fold"/>
</dbReference>
<feature type="region of interest" description="Disordered" evidence="7">
    <location>
        <begin position="1212"/>
        <end position="1258"/>
    </location>
</feature>
<dbReference type="WBParaSite" id="ALUE_0000392601-mRNA-1">
    <property type="protein sequence ID" value="ALUE_0000392601-mRNA-1"/>
    <property type="gene ID" value="ALUE_0000392601"/>
</dbReference>
<dbReference type="Pfam" id="PF00514">
    <property type="entry name" value="Arm"/>
    <property type="match status" value="3"/>
</dbReference>
<evidence type="ECO:0000256" key="4">
    <source>
        <dbReference type="ARBA" id="ARBA00022889"/>
    </source>
</evidence>
<dbReference type="SUPFAM" id="SSF48371">
    <property type="entry name" value="ARM repeat"/>
    <property type="match status" value="1"/>
</dbReference>
<feature type="domain" description="Fibronectin type-III" evidence="8">
    <location>
        <begin position="305"/>
        <end position="421"/>
    </location>
</feature>
<evidence type="ECO:0000256" key="6">
    <source>
        <dbReference type="PROSITE-ProRule" id="PRU00259"/>
    </source>
</evidence>
<protein>
    <submittedName>
        <fullName evidence="10">Fibronectin type-III domain-containing protein</fullName>
    </submittedName>
</protein>
<feature type="repeat" description="ARM" evidence="6">
    <location>
        <begin position="783"/>
        <end position="812"/>
    </location>
</feature>
<feature type="repeat" description="ARM" evidence="6">
    <location>
        <begin position="1071"/>
        <end position="1108"/>
    </location>
</feature>
<evidence type="ECO:0000313" key="9">
    <source>
        <dbReference type="Proteomes" id="UP000036681"/>
    </source>
</evidence>
<feature type="domain" description="Fibronectin type-III" evidence="8">
    <location>
        <begin position="162"/>
        <end position="275"/>
    </location>
</feature>
<dbReference type="InterPro" id="IPR013783">
    <property type="entry name" value="Ig-like_fold"/>
</dbReference>
<feature type="repeat" description="ARM" evidence="6">
    <location>
        <begin position="739"/>
        <end position="784"/>
    </location>
</feature>
<dbReference type="SMART" id="SM00185">
    <property type="entry name" value="ARM"/>
    <property type="match status" value="5"/>
</dbReference>
<comment type="subcellular location">
    <subcellularLocation>
        <location evidence="1">Cell junction</location>
    </subcellularLocation>
</comment>
<comment type="similarity">
    <text evidence="2">Belongs to the beta-catenin family.</text>
</comment>
<keyword evidence="9" id="KW-1185">Reference proteome</keyword>
<feature type="domain" description="Fibronectin type-III" evidence="8">
    <location>
        <begin position="438"/>
        <end position="533"/>
    </location>
</feature>
<evidence type="ECO:0000256" key="3">
    <source>
        <dbReference type="ARBA" id="ARBA00022737"/>
    </source>
</evidence>
<dbReference type="PROSITE" id="PS50176">
    <property type="entry name" value="ARM_REPEAT"/>
    <property type="match status" value="3"/>
</dbReference>
<evidence type="ECO:0000256" key="1">
    <source>
        <dbReference type="ARBA" id="ARBA00004282"/>
    </source>
</evidence>
<sequence length="1331" mass="146867">MASTYVTEALAGPTSARGSTYSYTYESHYDEPPHESEEEVNPYAVGDSEVERLSTQTQKITRVTKVTTTRSVRQLPIMSSETNFYFDAEGSPMPIGDVSSSIYENVPYSDSELLALGIDLTREKSSGTRGSSYDTPPPAPNNAYENEIYGGTTSAQYDVPGCPGVPQVTHVGSHDVELAWLRPDSDGRAGPLIGYQALLVLLSRVFNGSLGFQVEIRRVGTTEWAPAHDFLIKDTSCRITNLDPMAEYEFRVLAANSAGFGLSSAASAIVQLRPRFDDSSSPIVSSMFGCYLLIRPVTGEWRGTAPGRPYVSAMDTDRVTIEWAPAIADPDSAPVAGYQLAYMLHLISVSYLELLPVLKIEYRPAGTVDWIQSNDYLVVACHYEVQNLRPNGEYEFRVRARSADGLSEPSPPSGIVRIKPSVPSRGPTSLQPRIDICPPGQPQVEELDSDWVKLRWAESGEVASDAITYIVEYREIGDPLWYTANTTPIYDTTYTVNRLRTSSTYEFRVIARSADGGCSLPSPVSDVVQLRPSTKSGGVHGVPSKPLPPEYVDFEGGDRVTLCWFPAASSLPIEGYDIEFRDYQQDSAWYKVNELLIHSCKMTVGDLIVGHEYQFRVIARNALGFSEPSDPSPPMLIGAPSNGDMKYVEAERYGTVPLLQDEMVRESPPLPDRDDSPPPIHRTHLMKGKDGLHWRDPTLREVIEYLDSADKVEQLNASGYLQHLTFNDNAIKEETRELKGIPKLVKLLGSDVTDIQKNACGCLKNLSFGKENDNNKRAIRAAGGLTALTALLRQTPDAHVREEATAALWNLSSCDVSYFFHRLLYPVFPLDCTQLRYLNAYCAHWNMQLQDLKPLILEQCSDAIVQRVVVPCSGIDQPADSESTRSNSNVFRNGTGVLRNVSAASVAARKTLRACPRLVDSLVHYLTRAVLSNQVDARAVENVVCILRNFSYRHEVEDPNYDPRATSESTDSATRERSRSAPSGSPKTKKKDSKKKKKAISEQNARNNYAASCPTGAELLWQPEVVKLYLRLLQESSNSNTLEASAGAIQNLAACEFEPSVAVRGCVRTEKGLPVLVELLRLNDDKVVCAVTTALRNLALDQRNRELIGKYAMKDLVSKLPRPDQRARDASVGDATIGAVLGILFETVKHSADFTRNVHECGGTERLRYLARSHPMYTARICKYASQVLYVMWQHKELHDGFKRSGLKESDFYSGTTSRARDSTTLARPISSQGAERPANLRSENLDDSGSGSGTGRYGAMGSTCSVSGAVNADYARSTYSERSTSRNLTPQYQPPSSHFPTPYQQVDEPLYASVHKRNGHRGSTGGDSWV</sequence>
<feature type="compositionally biased region" description="Basic residues" evidence="7">
    <location>
        <begin position="987"/>
        <end position="998"/>
    </location>
</feature>
<dbReference type="SUPFAM" id="SSF49265">
    <property type="entry name" value="Fibronectin type III"/>
    <property type="match status" value="3"/>
</dbReference>
<dbReference type="Gene3D" id="1.25.10.10">
    <property type="entry name" value="Leucine-rich Repeat Variant"/>
    <property type="match status" value="2"/>
</dbReference>
<dbReference type="GO" id="GO:0098609">
    <property type="term" value="P:cell-cell adhesion"/>
    <property type="evidence" value="ECO:0007669"/>
    <property type="project" value="InterPro"/>
</dbReference>
<feature type="compositionally biased region" description="Polar residues" evidence="7">
    <location>
        <begin position="1213"/>
        <end position="1234"/>
    </location>
</feature>
<dbReference type="GO" id="GO:0005737">
    <property type="term" value="C:cytoplasm"/>
    <property type="evidence" value="ECO:0007669"/>
    <property type="project" value="TreeGrafter"/>
</dbReference>
<dbReference type="GO" id="GO:0005634">
    <property type="term" value="C:nucleus"/>
    <property type="evidence" value="ECO:0007669"/>
    <property type="project" value="TreeGrafter"/>
</dbReference>
<dbReference type="InterPro" id="IPR000225">
    <property type="entry name" value="Armadillo"/>
</dbReference>
<reference evidence="10" key="1">
    <citation type="submission" date="2023-03" db="UniProtKB">
        <authorList>
            <consortium name="WormBaseParasite"/>
        </authorList>
    </citation>
    <scope>IDENTIFICATION</scope>
</reference>
<name>A0A9J2P2F6_ASCLU</name>
<dbReference type="GO" id="GO:0005886">
    <property type="term" value="C:plasma membrane"/>
    <property type="evidence" value="ECO:0007669"/>
    <property type="project" value="TreeGrafter"/>
</dbReference>
<feature type="region of interest" description="Disordered" evidence="7">
    <location>
        <begin position="957"/>
        <end position="1005"/>
    </location>
</feature>
<keyword evidence="3" id="KW-0677">Repeat</keyword>
<accession>A0A9J2P2F6</accession>
<dbReference type="InterPro" id="IPR011989">
    <property type="entry name" value="ARM-like"/>
</dbReference>
<evidence type="ECO:0000256" key="7">
    <source>
        <dbReference type="SAM" id="MobiDB-lite"/>
    </source>
</evidence>
<evidence type="ECO:0000313" key="10">
    <source>
        <dbReference type="WBParaSite" id="ALUE_0000392601-mRNA-1"/>
    </source>
</evidence>
<evidence type="ECO:0000256" key="5">
    <source>
        <dbReference type="ARBA" id="ARBA00022949"/>
    </source>
</evidence>
<dbReference type="InterPro" id="IPR003961">
    <property type="entry name" value="FN3_dom"/>
</dbReference>
<dbReference type="Proteomes" id="UP000036681">
    <property type="component" value="Unplaced"/>
</dbReference>
<dbReference type="GO" id="GO:0005912">
    <property type="term" value="C:adherens junction"/>
    <property type="evidence" value="ECO:0007669"/>
    <property type="project" value="TreeGrafter"/>
</dbReference>